<protein>
    <recommendedName>
        <fullName evidence="1">Stage 0 sporulation protein A homolog</fullName>
    </recommendedName>
</protein>
<dbReference type="GO" id="GO:0000160">
    <property type="term" value="P:phosphorelay signal transduction system"/>
    <property type="evidence" value="ECO:0007669"/>
    <property type="project" value="InterPro"/>
</dbReference>
<name>A0A097AR02_THEKI</name>
<keyword evidence="2 4" id="KW-0597">Phosphoprotein</keyword>
<organism evidence="6 7">
    <name type="scientific">Thermoanaerobacter kivui</name>
    <name type="common">Acetogenium kivui</name>
    <dbReference type="NCBI Taxonomy" id="2325"/>
    <lineage>
        <taxon>Bacteria</taxon>
        <taxon>Bacillati</taxon>
        <taxon>Bacillota</taxon>
        <taxon>Clostridia</taxon>
        <taxon>Thermoanaerobacterales</taxon>
        <taxon>Thermoanaerobacteraceae</taxon>
        <taxon>Thermoanaerobacter</taxon>
    </lineage>
</organism>
<proteinExistence type="predicted"/>
<dbReference type="EMBL" id="CP009170">
    <property type="protein sequence ID" value="AIS52244.1"/>
    <property type="molecule type" value="Genomic_DNA"/>
</dbReference>
<sequence length="118" mass="13289">MNTAFPKKILIVEDSKLNAQIAADILNKYGYKTNIVTSGEEAVKKVINDTENPDLILMDIELRGAIDGIDTARIIQHHKDFPILFLTANASKEIMEKMKSVSAYRYVLKCVDEYVLIS</sequence>
<dbReference type="SUPFAM" id="SSF52172">
    <property type="entry name" value="CheY-like"/>
    <property type="match status" value="1"/>
</dbReference>
<dbReference type="PROSITE" id="PS50110">
    <property type="entry name" value="RESPONSE_REGULATORY"/>
    <property type="match status" value="1"/>
</dbReference>
<gene>
    <name evidence="6" type="ORF">TKV_c10700</name>
</gene>
<dbReference type="STRING" id="2325.TKV_c10700"/>
<dbReference type="PANTHER" id="PTHR44591">
    <property type="entry name" value="STRESS RESPONSE REGULATOR PROTEIN 1"/>
    <property type="match status" value="1"/>
</dbReference>
<evidence type="ECO:0000256" key="2">
    <source>
        <dbReference type="ARBA" id="ARBA00022553"/>
    </source>
</evidence>
<dbReference type="HOGENOM" id="CLU_000445_69_11_9"/>
<evidence type="ECO:0000256" key="3">
    <source>
        <dbReference type="ARBA" id="ARBA00024867"/>
    </source>
</evidence>
<comment type="function">
    <text evidence="3">May play the central regulatory role in sporulation. It may be an element of the effector pathway responsible for the activation of sporulation genes in response to nutritional stress. Spo0A may act in concert with spo0H (a sigma factor) to control the expression of some genes that are critical to the sporulation process.</text>
</comment>
<dbReference type="InterPro" id="IPR050595">
    <property type="entry name" value="Bact_response_regulator"/>
</dbReference>
<reference evidence="7" key="1">
    <citation type="journal article" date="2015" name="Genome Announc.">
        <title>Whole-Genome Sequences of 80 Environmental and Clinical Isolates of Burkholderia pseudomallei.</title>
        <authorList>
            <person name="Johnson S.L."/>
            <person name="Baker A.L."/>
            <person name="Chain P.S."/>
            <person name="Currie B.J."/>
            <person name="Daligault H.E."/>
            <person name="Davenport K.W."/>
            <person name="Davis C.B."/>
            <person name="Inglis T.J."/>
            <person name="Kaestli M."/>
            <person name="Koren S."/>
            <person name="Mayo M."/>
            <person name="Merritt A.J."/>
            <person name="Price E.P."/>
            <person name="Sarovich D.S."/>
            <person name="Warner J."/>
            <person name="Rosovitz M.J."/>
        </authorList>
    </citation>
    <scope>NUCLEOTIDE SEQUENCE [LARGE SCALE GENOMIC DNA]</scope>
    <source>
        <strain evidence="7">DSM 2030</strain>
    </source>
</reference>
<dbReference type="InterPro" id="IPR011006">
    <property type="entry name" value="CheY-like_superfamily"/>
</dbReference>
<evidence type="ECO:0000313" key="6">
    <source>
        <dbReference type="EMBL" id="AIS52244.1"/>
    </source>
</evidence>
<evidence type="ECO:0000256" key="1">
    <source>
        <dbReference type="ARBA" id="ARBA00018672"/>
    </source>
</evidence>
<dbReference type="eggNOG" id="COG0784">
    <property type="taxonomic scope" value="Bacteria"/>
</dbReference>
<dbReference type="KEGG" id="tki:TKV_c10700"/>
<dbReference type="PANTHER" id="PTHR44591:SF3">
    <property type="entry name" value="RESPONSE REGULATORY DOMAIN-CONTAINING PROTEIN"/>
    <property type="match status" value="1"/>
</dbReference>
<dbReference type="SMART" id="SM00448">
    <property type="entry name" value="REC"/>
    <property type="match status" value="1"/>
</dbReference>
<evidence type="ECO:0000313" key="7">
    <source>
        <dbReference type="Proteomes" id="UP000029669"/>
    </source>
</evidence>
<dbReference type="Proteomes" id="UP000029669">
    <property type="component" value="Chromosome"/>
</dbReference>
<feature type="modified residue" description="4-aspartylphosphate" evidence="4">
    <location>
        <position position="59"/>
    </location>
</feature>
<accession>A0A097AR02</accession>
<dbReference type="AlphaFoldDB" id="A0A097AR02"/>
<feature type="domain" description="Response regulatory" evidence="5">
    <location>
        <begin position="8"/>
        <end position="118"/>
    </location>
</feature>
<dbReference type="Pfam" id="PF00072">
    <property type="entry name" value="Response_reg"/>
    <property type="match status" value="1"/>
</dbReference>
<dbReference type="InterPro" id="IPR001789">
    <property type="entry name" value="Sig_transdc_resp-reg_receiver"/>
</dbReference>
<evidence type="ECO:0000256" key="4">
    <source>
        <dbReference type="PROSITE-ProRule" id="PRU00169"/>
    </source>
</evidence>
<dbReference type="Gene3D" id="3.40.50.2300">
    <property type="match status" value="1"/>
</dbReference>
<keyword evidence="7" id="KW-1185">Reference proteome</keyword>
<evidence type="ECO:0000259" key="5">
    <source>
        <dbReference type="PROSITE" id="PS50110"/>
    </source>
</evidence>